<evidence type="ECO:0000256" key="4">
    <source>
        <dbReference type="PROSITE-ProRule" id="PRU00335"/>
    </source>
</evidence>
<dbReference type="Pfam" id="PF00440">
    <property type="entry name" value="TetR_N"/>
    <property type="match status" value="1"/>
</dbReference>
<feature type="DNA-binding region" description="H-T-H motif" evidence="4">
    <location>
        <begin position="29"/>
        <end position="48"/>
    </location>
</feature>
<keyword evidence="5" id="KW-0812">Transmembrane</keyword>
<reference evidence="8" key="1">
    <citation type="submission" date="2016-10" db="EMBL/GenBank/DDBJ databases">
        <authorList>
            <person name="Varghese N."/>
            <person name="Submissions S."/>
        </authorList>
    </citation>
    <scope>NUCLEOTIDE SEQUENCE [LARGE SCALE GENOMIC DNA]</scope>
    <source>
        <strain evidence="8">CGMCC 4.3568</strain>
    </source>
</reference>
<feature type="transmembrane region" description="Helical" evidence="5">
    <location>
        <begin position="140"/>
        <end position="161"/>
    </location>
</feature>
<dbReference type="InterPro" id="IPR041347">
    <property type="entry name" value="MftR_C"/>
</dbReference>
<proteinExistence type="predicted"/>
<dbReference type="AlphaFoldDB" id="A0A1I0WWR6"/>
<dbReference type="PANTHER" id="PTHR30055">
    <property type="entry name" value="HTH-TYPE TRANSCRIPTIONAL REGULATOR RUTR"/>
    <property type="match status" value="1"/>
</dbReference>
<dbReference type="STRING" id="490629.SAMN05216266_102286"/>
<dbReference type="GO" id="GO:0000976">
    <property type="term" value="F:transcription cis-regulatory region binding"/>
    <property type="evidence" value="ECO:0007669"/>
    <property type="project" value="TreeGrafter"/>
</dbReference>
<dbReference type="OrthoDB" id="4746440at2"/>
<dbReference type="PROSITE" id="PS50977">
    <property type="entry name" value="HTH_TETR_2"/>
    <property type="match status" value="1"/>
</dbReference>
<evidence type="ECO:0000259" key="6">
    <source>
        <dbReference type="PROSITE" id="PS50977"/>
    </source>
</evidence>
<dbReference type="Proteomes" id="UP000243799">
    <property type="component" value="Unassembled WGS sequence"/>
</dbReference>
<keyword evidence="5" id="KW-1133">Transmembrane helix</keyword>
<protein>
    <submittedName>
        <fullName evidence="7">Transcriptional regulator, TetR family</fullName>
    </submittedName>
</protein>
<evidence type="ECO:0000256" key="2">
    <source>
        <dbReference type="ARBA" id="ARBA00023125"/>
    </source>
</evidence>
<name>A0A1I0WWR6_9PSEU</name>
<keyword evidence="8" id="KW-1185">Reference proteome</keyword>
<keyword evidence="2 4" id="KW-0238">DNA-binding</keyword>
<dbReference type="InterPro" id="IPR050109">
    <property type="entry name" value="HTH-type_TetR-like_transc_reg"/>
</dbReference>
<dbReference type="Gene3D" id="1.10.357.10">
    <property type="entry name" value="Tetracycline Repressor, domain 2"/>
    <property type="match status" value="1"/>
</dbReference>
<keyword evidence="5" id="KW-0472">Membrane</keyword>
<keyword evidence="3" id="KW-0804">Transcription</keyword>
<evidence type="ECO:0000256" key="1">
    <source>
        <dbReference type="ARBA" id="ARBA00023015"/>
    </source>
</evidence>
<keyword evidence="1" id="KW-0805">Transcription regulation</keyword>
<dbReference type="PRINTS" id="PR00455">
    <property type="entry name" value="HTHTETR"/>
</dbReference>
<gene>
    <name evidence="7" type="ORF">SAMN05216266_102286</name>
</gene>
<sequence>MTPRHRRTHARLIECALDLFEVQGFEQTTVAQIVAAAGVTEMTFFRHFASKELVVLSDPYDPAIADAVAGQPVDDPALVRAVRGIRQALSGLSEPESELVRRRVRIIAGSAALRASSAGVNAATEARIGDQLIADGAPVLVARAAAAAVLAVLTAALFEWARDERLTLRAAVDVALRTLEARDD</sequence>
<dbReference type="Gene3D" id="1.10.10.60">
    <property type="entry name" value="Homeodomain-like"/>
    <property type="match status" value="1"/>
</dbReference>
<dbReference type="SUPFAM" id="SSF46689">
    <property type="entry name" value="Homeodomain-like"/>
    <property type="match status" value="1"/>
</dbReference>
<dbReference type="PANTHER" id="PTHR30055:SF238">
    <property type="entry name" value="MYCOFACTOCIN BIOSYNTHESIS TRANSCRIPTIONAL REGULATOR MFTR-RELATED"/>
    <property type="match status" value="1"/>
</dbReference>
<evidence type="ECO:0000313" key="7">
    <source>
        <dbReference type="EMBL" id="SFA93242.1"/>
    </source>
</evidence>
<dbReference type="RefSeq" id="WP_091670503.1">
    <property type="nucleotide sequence ID" value="NZ_FOKG01000002.1"/>
</dbReference>
<accession>A0A1I0WWR6</accession>
<dbReference type="Pfam" id="PF17754">
    <property type="entry name" value="TetR_C_14"/>
    <property type="match status" value="1"/>
</dbReference>
<feature type="domain" description="HTH tetR-type" evidence="6">
    <location>
        <begin position="6"/>
        <end position="66"/>
    </location>
</feature>
<dbReference type="InterPro" id="IPR009057">
    <property type="entry name" value="Homeodomain-like_sf"/>
</dbReference>
<organism evidence="7 8">
    <name type="scientific">Amycolatopsis marina</name>
    <dbReference type="NCBI Taxonomy" id="490629"/>
    <lineage>
        <taxon>Bacteria</taxon>
        <taxon>Bacillati</taxon>
        <taxon>Actinomycetota</taxon>
        <taxon>Actinomycetes</taxon>
        <taxon>Pseudonocardiales</taxon>
        <taxon>Pseudonocardiaceae</taxon>
        <taxon>Amycolatopsis</taxon>
    </lineage>
</organism>
<dbReference type="GO" id="GO:0003700">
    <property type="term" value="F:DNA-binding transcription factor activity"/>
    <property type="evidence" value="ECO:0007669"/>
    <property type="project" value="TreeGrafter"/>
</dbReference>
<evidence type="ECO:0000256" key="5">
    <source>
        <dbReference type="SAM" id="Phobius"/>
    </source>
</evidence>
<dbReference type="InterPro" id="IPR001647">
    <property type="entry name" value="HTH_TetR"/>
</dbReference>
<evidence type="ECO:0000256" key="3">
    <source>
        <dbReference type="ARBA" id="ARBA00023163"/>
    </source>
</evidence>
<dbReference type="EMBL" id="FOKG01000002">
    <property type="protein sequence ID" value="SFA93242.1"/>
    <property type="molecule type" value="Genomic_DNA"/>
</dbReference>
<evidence type="ECO:0000313" key="8">
    <source>
        <dbReference type="Proteomes" id="UP000243799"/>
    </source>
</evidence>